<gene>
    <name evidence="14" type="ORF">TEA_003802</name>
</gene>
<dbReference type="Pfam" id="PF01699">
    <property type="entry name" value="Na_Ca_ex"/>
    <property type="match status" value="1"/>
</dbReference>
<keyword evidence="10" id="KW-0406">Ion transport</keyword>
<keyword evidence="9 12" id="KW-0472">Membrane</keyword>
<dbReference type="PANTHER" id="PTHR12266">
    <property type="entry name" value="NA+/CA2+ K+ INDEPENDENT EXCHANGER"/>
    <property type="match status" value="1"/>
</dbReference>
<evidence type="ECO:0000259" key="13">
    <source>
        <dbReference type="Pfam" id="PF01699"/>
    </source>
</evidence>
<keyword evidence="10" id="KW-0739">Sodium transport</keyword>
<evidence type="ECO:0000256" key="4">
    <source>
        <dbReference type="ARBA" id="ARBA00022538"/>
    </source>
</evidence>
<evidence type="ECO:0000256" key="5">
    <source>
        <dbReference type="ARBA" id="ARBA00022692"/>
    </source>
</evidence>
<dbReference type="GO" id="GO:0016020">
    <property type="term" value="C:membrane"/>
    <property type="evidence" value="ECO:0007669"/>
    <property type="project" value="UniProtKB-SubCell"/>
</dbReference>
<accession>A0A4S4DX51</accession>
<dbReference type="GO" id="GO:0015297">
    <property type="term" value="F:antiporter activity"/>
    <property type="evidence" value="ECO:0007669"/>
    <property type="project" value="UniProtKB-KW"/>
</dbReference>
<dbReference type="Proteomes" id="UP000306102">
    <property type="component" value="Unassembled WGS sequence"/>
</dbReference>
<keyword evidence="7 12" id="KW-1133">Transmembrane helix</keyword>
<dbReference type="STRING" id="542762.A0A4S4DX51"/>
<keyword evidence="8" id="KW-0915">Sodium</keyword>
<evidence type="ECO:0000313" key="14">
    <source>
        <dbReference type="EMBL" id="THG07958.1"/>
    </source>
</evidence>
<dbReference type="InterPro" id="IPR044880">
    <property type="entry name" value="NCX_ion-bd_dom_sf"/>
</dbReference>
<evidence type="ECO:0000256" key="8">
    <source>
        <dbReference type="ARBA" id="ARBA00023053"/>
    </source>
</evidence>
<dbReference type="GO" id="GO:0006814">
    <property type="term" value="P:sodium ion transport"/>
    <property type="evidence" value="ECO:0007669"/>
    <property type="project" value="UniProtKB-KW"/>
</dbReference>
<dbReference type="InterPro" id="IPR004837">
    <property type="entry name" value="NaCa_Exmemb"/>
</dbReference>
<evidence type="ECO:0000256" key="3">
    <source>
        <dbReference type="ARBA" id="ARBA00022449"/>
    </source>
</evidence>
<comment type="caution">
    <text evidence="14">The sequence shown here is derived from an EMBL/GenBank/DDBJ whole genome shotgun (WGS) entry which is preliminary data.</text>
</comment>
<evidence type="ECO:0000256" key="7">
    <source>
        <dbReference type="ARBA" id="ARBA00022989"/>
    </source>
</evidence>
<dbReference type="Gene3D" id="1.20.1420.30">
    <property type="entry name" value="NCX, central ion-binding region"/>
    <property type="match status" value="1"/>
</dbReference>
<feature type="transmembrane region" description="Helical" evidence="12">
    <location>
        <begin position="242"/>
        <end position="267"/>
    </location>
</feature>
<feature type="transmembrane region" description="Helical" evidence="12">
    <location>
        <begin position="6"/>
        <end position="23"/>
    </location>
</feature>
<dbReference type="EMBL" id="SDRB02009673">
    <property type="protein sequence ID" value="THG07958.1"/>
    <property type="molecule type" value="Genomic_DNA"/>
</dbReference>
<evidence type="ECO:0000256" key="11">
    <source>
        <dbReference type="ARBA" id="ARBA00038187"/>
    </source>
</evidence>
<evidence type="ECO:0000256" key="10">
    <source>
        <dbReference type="ARBA" id="ARBA00023201"/>
    </source>
</evidence>
<evidence type="ECO:0000256" key="9">
    <source>
        <dbReference type="ARBA" id="ARBA00023136"/>
    </source>
</evidence>
<proteinExistence type="inferred from homology"/>
<keyword evidence="6" id="KW-0630">Potassium</keyword>
<reference evidence="14 15" key="1">
    <citation type="journal article" date="2018" name="Proc. Natl. Acad. Sci. U.S.A.">
        <title>Draft genome sequence of Camellia sinensis var. sinensis provides insights into the evolution of the tea genome and tea quality.</title>
        <authorList>
            <person name="Wei C."/>
            <person name="Yang H."/>
            <person name="Wang S."/>
            <person name="Zhao J."/>
            <person name="Liu C."/>
            <person name="Gao L."/>
            <person name="Xia E."/>
            <person name="Lu Y."/>
            <person name="Tai Y."/>
            <person name="She G."/>
            <person name="Sun J."/>
            <person name="Cao H."/>
            <person name="Tong W."/>
            <person name="Gao Q."/>
            <person name="Li Y."/>
            <person name="Deng W."/>
            <person name="Jiang X."/>
            <person name="Wang W."/>
            <person name="Chen Q."/>
            <person name="Zhang S."/>
            <person name="Li H."/>
            <person name="Wu J."/>
            <person name="Wang P."/>
            <person name="Li P."/>
            <person name="Shi C."/>
            <person name="Zheng F."/>
            <person name="Jian J."/>
            <person name="Huang B."/>
            <person name="Shan D."/>
            <person name="Shi M."/>
            <person name="Fang C."/>
            <person name="Yue Y."/>
            <person name="Li F."/>
            <person name="Li D."/>
            <person name="Wei S."/>
            <person name="Han B."/>
            <person name="Jiang C."/>
            <person name="Yin Y."/>
            <person name="Xia T."/>
            <person name="Zhang Z."/>
            <person name="Bennetzen J.L."/>
            <person name="Zhao S."/>
            <person name="Wan X."/>
        </authorList>
    </citation>
    <scope>NUCLEOTIDE SEQUENCE [LARGE SCALE GENOMIC DNA]</scope>
    <source>
        <strain evidence="15">cv. Shuchazao</strain>
        <tissue evidence="14">Leaf</tissue>
    </source>
</reference>
<keyword evidence="15" id="KW-1185">Reference proteome</keyword>
<keyword evidence="5 12" id="KW-0812">Transmembrane</keyword>
<dbReference type="PANTHER" id="PTHR12266:SF0">
    <property type="entry name" value="MITOCHONDRIAL SODIUM_CALCIUM EXCHANGER PROTEIN"/>
    <property type="match status" value="1"/>
</dbReference>
<feature type="transmembrane region" description="Helical" evidence="12">
    <location>
        <begin position="212"/>
        <end position="230"/>
    </location>
</feature>
<protein>
    <recommendedName>
        <fullName evidence="13">Sodium/calcium exchanger membrane region domain-containing protein</fullName>
    </recommendedName>
</protein>
<comment type="similarity">
    <text evidence="11">Belongs to the Ca(2+):cation antiporter (CaCA) (TC 2.A.19) family. Cation/calcium exchanger (CCX) subfamily.</text>
</comment>
<evidence type="ECO:0000256" key="6">
    <source>
        <dbReference type="ARBA" id="ARBA00022958"/>
    </source>
</evidence>
<keyword evidence="4" id="KW-0633">Potassium transport</keyword>
<evidence type="ECO:0000256" key="1">
    <source>
        <dbReference type="ARBA" id="ARBA00004141"/>
    </source>
</evidence>
<organism evidence="14 15">
    <name type="scientific">Camellia sinensis var. sinensis</name>
    <name type="common">China tea</name>
    <dbReference type="NCBI Taxonomy" id="542762"/>
    <lineage>
        <taxon>Eukaryota</taxon>
        <taxon>Viridiplantae</taxon>
        <taxon>Streptophyta</taxon>
        <taxon>Embryophyta</taxon>
        <taxon>Tracheophyta</taxon>
        <taxon>Spermatophyta</taxon>
        <taxon>Magnoliopsida</taxon>
        <taxon>eudicotyledons</taxon>
        <taxon>Gunneridae</taxon>
        <taxon>Pentapetalae</taxon>
        <taxon>asterids</taxon>
        <taxon>Ericales</taxon>
        <taxon>Theaceae</taxon>
        <taxon>Camellia</taxon>
    </lineage>
</organism>
<dbReference type="GO" id="GO:0008324">
    <property type="term" value="F:monoatomic cation transmembrane transporter activity"/>
    <property type="evidence" value="ECO:0007669"/>
    <property type="project" value="TreeGrafter"/>
</dbReference>
<evidence type="ECO:0000256" key="2">
    <source>
        <dbReference type="ARBA" id="ARBA00022448"/>
    </source>
</evidence>
<evidence type="ECO:0000313" key="15">
    <source>
        <dbReference type="Proteomes" id="UP000306102"/>
    </source>
</evidence>
<keyword evidence="2" id="KW-0813">Transport</keyword>
<evidence type="ECO:0000256" key="12">
    <source>
        <dbReference type="SAM" id="Phobius"/>
    </source>
</evidence>
<keyword evidence="3" id="KW-0050">Antiport</keyword>
<name>A0A4S4DX51_CAMSN</name>
<sequence length="270" mass="29807">MSGSISLGMLILFFICFMSTFAYSTKYKYTSMSVENIFNPKEDNFLSLALLLWKQTLGCMHAHHLNCTASFCASSQVYAFVVAANEILRKQARRLNLVVVTLLFLVKGSAFSQGNQEDDSIYSTLLDMDRESDTTVSRNALPNIVWFYMIANELVALLVGLGVILGVNPSILGLTILAWGNSMGDLVSNVSLAMNGGDEKPGLYIVPQDRSLFYTMRFLISGPIWALVVLPRNDMRPTRRLGVGLIALYLIFLPIRVINAIGTISLAGRS</sequence>
<feature type="domain" description="Sodium/calcium exchanger membrane region" evidence="13">
    <location>
        <begin position="144"/>
        <end position="197"/>
    </location>
</feature>
<dbReference type="InterPro" id="IPR051359">
    <property type="entry name" value="CaCA_antiporter"/>
</dbReference>
<comment type="subcellular location">
    <subcellularLocation>
        <location evidence="1">Membrane</location>
        <topology evidence="1">Multi-pass membrane protein</topology>
    </subcellularLocation>
</comment>
<dbReference type="GO" id="GO:0006813">
    <property type="term" value="P:potassium ion transport"/>
    <property type="evidence" value="ECO:0007669"/>
    <property type="project" value="UniProtKB-KW"/>
</dbReference>
<dbReference type="AlphaFoldDB" id="A0A4S4DX51"/>